<dbReference type="GO" id="GO:0050182">
    <property type="term" value="F:phosphate butyryltransferase activity"/>
    <property type="evidence" value="ECO:0007669"/>
    <property type="project" value="UniProtKB-EC"/>
</dbReference>
<evidence type="ECO:0000259" key="3">
    <source>
        <dbReference type="Pfam" id="PF01515"/>
    </source>
</evidence>
<sequence>ADVLMKGNVPTSVLLKAVLNRQEGLRSASVLSHVAVFDIPDFDRLMFVTDSAMNIAPSLEELRQILQNAVHVAHAVGNNMPKAAALAAVET</sequence>
<feature type="domain" description="Phosphate acetyl/butaryl transferase" evidence="3">
    <location>
        <begin position="1"/>
        <end position="90"/>
    </location>
</feature>
<evidence type="ECO:0000256" key="1">
    <source>
        <dbReference type="ARBA" id="ARBA00022679"/>
    </source>
</evidence>
<dbReference type="Gene3D" id="3.40.718.10">
    <property type="entry name" value="Isopropylmalate Dehydrogenase"/>
    <property type="match status" value="1"/>
</dbReference>
<feature type="non-terminal residue" evidence="4">
    <location>
        <position position="91"/>
    </location>
</feature>
<dbReference type="EC" id="2.3.1.19" evidence="4"/>
<dbReference type="Pfam" id="PF01515">
    <property type="entry name" value="PTA_PTB"/>
    <property type="match status" value="1"/>
</dbReference>
<dbReference type="AlphaFoldDB" id="A0A6D1AHH3"/>
<accession>A0A6D1AHH3</accession>
<dbReference type="SUPFAM" id="SSF53659">
    <property type="entry name" value="Isocitrate/Isopropylmalate dehydrogenase-like"/>
    <property type="match status" value="1"/>
</dbReference>
<keyword evidence="1 4" id="KW-0808">Transferase</keyword>
<dbReference type="PANTHER" id="PTHR43356">
    <property type="entry name" value="PHOSPHATE ACETYLTRANSFERASE"/>
    <property type="match status" value="1"/>
</dbReference>
<dbReference type="InterPro" id="IPR050500">
    <property type="entry name" value="Phos_Acetyltrans/Butyryltrans"/>
</dbReference>
<proteinExistence type="predicted"/>
<protein>
    <submittedName>
        <fullName evidence="4">Phosphate butyryltransferase</fullName>
        <ecNumber evidence="4">2.3.1.19</ecNumber>
    </submittedName>
</protein>
<dbReference type="InterPro" id="IPR002505">
    <property type="entry name" value="PTA_PTB"/>
</dbReference>
<name>A0A6D1AHH3_ECOLX</name>
<reference evidence="4" key="1">
    <citation type="submission" date="2020-02" db="EMBL/GenBank/DDBJ databases">
        <title>Investigating the Use of Bacteriophages as New Decolonization Strategy for Intestinal Carriage of CTX-M-15-producing ST131 Escherichia coli: an In Vitro Continuous Culture System Model.</title>
        <authorList>
            <person name="Bernasconi O.J."/>
            <person name="Campos-Madueno E.I."/>
            <person name="Dona V."/>
            <person name="Perreten V."/>
            <person name="Carattoli A."/>
            <person name="Endimiani A."/>
        </authorList>
    </citation>
    <scope>NUCLEOTIDE SEQUENCE</scope>
    <source>
        <strain evidence="4">4901.28</strain>
    </source>
</reference>
<gene>
    <name evidence="4" type="ORF">G3563_28630</name>
</gene>
<organism evidence="4">
    <name type="scientific">Escherichia coli</name>
    <dbReference type="NCBI Taxonomy" id="562"/>
    <lineage>
        <taxon>Bacteria</taxon>
        <taxon>Pseudomonadati</taxon>
        <taxon>Pseudomonadota</taxon>
        <taxon>Gammaproteobacteria</taxon>
        <taxon>Enterobacterales</taxon>
        <taxon>Enterobacteriaceae</taxon>
        <taxon>Escherichia</taxon>
    </lineage>
</organism>
<evidence type="ECO:0000256" key="2">
    <source>
        <dbReference type="ARBA" id="ARBA00023315"/>
    </source>
</evidence>
<dbReference type="PANTHER" id="PTHR43356:SF2">
    <property type="entry name" value="PHOSPHATE ACETYLTRANSFERASE"/>
    <property type="match status" value="1"/>
</dbReference>
<comment type="caution">
    <text evidence="4">The sequence shown here is derived from an EMBL/GenBank/DDBJ whole genome shotgun (WGS) entry which is preliminary data.</text>
</comment>
<dbReference type="EMBL" id="JAAHTE010000596">
    <property type="protein sequence ID" value="NEU02941.1"/>
    <property type="molecule type" value="Genomic_DNA"/>
</dbReference>
<evidence type="ECO:0000313" key="4">
    <source>
        <dbReference type="EMBL" id="NEU02941.1"/>
    </source>
</evidence>
<keyword evidence="2 4" id="KW-0012">Acyltransferase</keyword>
<feature type="non-terminal residue" evidence="4">
    <location>
        <position position="1"/>
    </location>
</feature>